<name>A0A1G5KV94_9BACL</name>
<protein>
    <submittedName>
        <fullName evidence="1">Membrane dipeptidase</fullName>
    </submittedName>
</protein>
<accession>A0A1G5KV94</accession>
<evidence type="ECO:0000313" key="2">
    <source>
        <dbReference type="Proteomes" id="UP000198538"/>
    </source>
</evidence>
<dbReference type="GO" id="GO:0006508">
    <property type="term" value="P:proteolysis"/>
    <property type="evidence" value="ECO:0007669"/>
    <property type="project" value="InterPro"/>
</dbReference>
<organism evidence="1 2">
    <name type="scientific">Paenibacillus polysaccharolyticus</name>
    <dbReference type="NCBI Taxonomy" id="582692"/>
    <lineage>
        <taxon>Bacteria</taxon>
        <taxon>Bacillati</taxon>
        <taxon>Bacillota</taxon>
        <taxon>Bacilli</taxon>
        <taxon>Bacillales</taxon>
        <taxon>Paenibacillaceae</taxon>
        <taxon>Paenibacillus</taxon>
    </lineage>
</organism>
<dbReference type="Gene3D" id="3.20.20.140">
    <property type="entry name" value="Metal-dependent hydrolases"/>
    <property type="match status" value="1"/>
</dbReference>
<dbReference type="STRING" id="582692.SAMN05720606_1173"/>
<dbReference type="RefSeq" id="WP_090923806.1">
    <property type="nucleotide sequence ID" value="NZ_FMVM01000017.1"/>
</dbReference>
<dbReference type="PANTHER" id="PTHR10443:SF12">
    <property type="entry name" value="DIPEPTIDASE"/>
    <property type="match status" value="1"/>
</dbReference>
<dbReference type="SUPFAM" id="SSF51556">
    <property type="entry name" value="Metallo-dependent hydrolases"/>
    <property type="match status" value="1"/>
</dbReference>
<dbReference type="CDD" id="cd01301">
    <property type="entry name" value="rDP_like"/>
    <property type="match status" value="1"/>
</dbReference>
<dbReference type="AlphaFoldDB" id="A0A1G5KV94"/>
<dbReference type="GO" id="GO:0070573">
    <property type="term" value="F:metallodipeptidase activity"/>
    <property type="evidence" value="ECO:0007669"/>
    <property type="project" value="InterPro"/>
</dbReference>
<proteinExistence type="predicted"/>
<sequence>MARIGQRIADFHCDALSKLLMKPELSFEKASELDVNLERMQEGGVHLQAFAIYLPEVLGRGKFEHVMGQLELYRKKVEHSAQRSGGVKTLLWREQVANLQTEVETAPWGLITLEGVDGLEGNLFYLELCFQMGVRVVGLTWNHANWAADGIMEKRGAGLTEKGKELVRLCNQMGMLLDVSHLSEKGFWELADLSERPFIASHSNSYNVCPHIRNLKDDQIQAIVARDGRVGLTFVPWFVKEADEVRIEDLLPHIEQICSLGGAHHLMMGSDFDGISTKIQDLEHAGCYPKLTEILLKHYDEALVHGWLWGNAIRYLGEHLPEGGLVHASKRKRM</sequence>
<dbReference type="PROSITE" id="PS51365">
    <property type="entry name" value="RENAL_DIPEPTIDASE_2"/>
    <property type="match status" value="1"/>
</dbReference>
<dbReference type="Pfam" id="PF01244">
    <property type="entry name" value="Peptidase_M19"/>
    <property type="match status" value="1"/>
</dbReference>
<dbReference type="EMBL" id="FMVM01000017">
    <property type="protein sequence ID" value="SCZ03859.1"/>
    <property type="molecule type" value="Genomic_DNA"/>
</dbReference>
<gene>
    <name evidence="1" type="ORF">SAMN05720606_1173</name>
</gene>
<keyword evidence="2" id="KW-1185">Reference proteome</keyword>
<dbReference type="PANTHER" id="PTHR10443">
    <property type="entry name" value="MICROSOMAL DIPEPTIDASE"/>
    <property type="match status" value="1"/>
</dbReference>
<evidence type="ECO:0000313" key="1">
    <source>
        <dbReference type="EMBL" id="SCZ03859.1"/>
    </source>
</evidence>
<dbReference type="InterPro" id="IPR032466">
    <property type="entry name" value="Metal_Hydrolase"/>
</dbReference>
<reference evidence="2" key="1">
    <citation type="submission" date="2016-10" db="EMBL/GenBank/DDBJ databases">
        <authorList>
            <person name="Varghese N."/>
            <person name="Submissions S."/>
        </authorList>
    </citation>
    <scope>NUCLEOTIDE SEQUENCE [LARGE SCALE GENOMIC DNA]</scope>
    <source>
        <strain evidence="2">BL9</strain>
    </source>
</reference>
<dbReference type="InterPro" id="IPR008257">
    <property type="entry name" value="Pept_M19"/>
</dbReference>
<dbReference type="Proteomes" id="UP000198538">
    <property type="component" value="Unassembled WGS sequence"/>
</dbReference>